<dbReference type="WBParaSite" id="Csp11.Scaffold630.g21805.t1">
    <property type="protein sequence ID" value="Csp11.Scaffold630.g21805.t1"/>
    <property type="gene ID" value="Csp11.Scaffold630.g21805"/>
</dbReference>
<name>A0A1I7V2R5_9PELO</name>
<feature type="signal peptide" evidence="1">
    <location>
        <begin position="1"/>
        <end position="18"/>
    </location>
</feature>
<evidence type="ECO:0000256" key="1">
    <source>
        <dbReference type="SAM" id="SignalP"/>
    </source>
</evidence>
<evidence type="ECO:0000313" key="2">
    <source>
        <dbReference type="Proteomes" id="UP000095282"/>
    </source>
</evidence>
<keyword evidence="2" id="KW-1185">Reference proteome</keyword>
<reference evidence="3" key="1">
    <citation type="submission" date="2016-11" db="UniProtKB">
        <authorList>
            <consortium name="WormBaseParasite"/>
        </authorList>
    </citation>
    <scope>IDENTIFICATION</scope>
</reference>
<dbReference type="eggNOG" id="ENOG502RIYY">
    <property type="taxonomic scope" value="Eukaryota"/>
</dbReference>
<dbReference type="Proteomes" id="UP000095282">
    <property type="component" value="Unplaced"/>
</dbReference>
<evidence type="ECO:0000313" key="3">
    <source>
        <dbReference type="WBParaSite" id="Csp11.Scaffold630.g21805.t1"/>
    </source>
</evidence>
<sequence length="166" mass="19317">MLTNFLLCCLVAGVIIEAKNTEKLTNFEKEIRRMLHRVERIKQAKRELDKINCLDEIPKHLMSKWIPDKSRFKGEAEYFEESILIYNAKPHFQKVSEFQTELKLTVGNRETERVILDEGCVYLSGDQLMKVYVENGDLFINEEYLTADGKEAMLQLVYVIPAADLI</sequence>
<feature type="chain" id="PRO_5009309721" evidence="1">
    <location>
        <begin position="19"/>
        <end position="166"/>
    </location>
</feature>
<keyword evidence="1" id="KW-0732">Signal</keyword>
<protein>
    <submittedName>
        <fullName evidence="3">Secreted protein</fullName>
    </submittedName>
</protein>
<accession>A0A1I7V2R5</accession>
<dbReference type="AlphaFoldDB" id="A0A1I7V2R5"/>
<organism evidence="2 3">
    <name type="scientific">Caenorhabditis tropicalis</name>
    <dbReference type="NCBI Taxonomy" id="1561998"/>
    <lineage>
        <taxon>Eukaryota</taxon>
        <taxon>Metazoa</taxon>
        <taxon>Ecdysozoa</taxon>
        <taxon>Nematoda</taxon>
        <taxon>Chromadorea</taxon>
        <taxon>Rhabditida</taxon>
        <taxon>Rhabditina</taxon>
        <taxon>Rhabditomorpha</taxon>
        <taxon>Rhabditoidea</taxon>
        <taxon>Rhabditidae</taxon>
        <taxon>Peloderinae</taxon>
        <taxon>Caenorhabditis</taxon>
    </lineage>
</organism>
<proteinExistence type="predicted"/>